<dbReference type="PANTHER" id="PTHR20883">
    <property type="entry name" value="PHYTANOYL-COA DIOXYGENASE DOMAIN CONTAINING 1"/>
    <property type="match status" value="1"/>
</dbReference>
<gene>
    <name evidence="6" type="primary">LOC106804887</name>
</gene>
<keyword evidence="5" id="KW-1185">Reference proteome</keyword>
<sequence>MANEDQARQFHEDGFLAIENFLSDDEINSMKTASKMLVDDMVPDEHKTIFKAGDKQKSNDYFMNSTDKIRFFFEDEAIGPNGELLVEKHNGLNKIGHALHWLNPAFKNVTFSKKIQEVAKNIGFQRPVVVQSMVILKPPRIGAAVGPHQDLSFLYTDPPKVVGFWLALDDATLENSCMWFSPKSHNGGIKLRYRRTPDENSTTMEFDNPTLRDEDYEWVPVPVKKGTLVLIHGAVAHKSEKNLSNKPRQIYTFHVAESENTTWSKLNWLQPTKELQFPQLFG</sequence>
<dbReference type="InterPro" id="IPR008775">
    <property type="entry name" value="Phytyl_CoA_dOase-like"/>
</dbReference>
<evidence type="ECO:0000256" key="1">
    <source>
        <dbReference type="ARBA" id="ARBA00001962"/>
    </source>
</evidence>
<keyword evidence="3" id="KW-0408">Iron</keyword>
<proteinExistence type="inferred from homology"/>
<protein>
    <submittedName>
        <fullName evidence="6">Phytanoyl-CoA dioxygenase domain-containing protein 1-like</fullName>
    </submittedName>
</protein>
<organism evidence="5 6">
    <name type="scientific">Priapulus caudatus</name>
    <name type="common">Priapulid worm</name>
    <dbReference type="NCBI Taxonomy" id="37621"/>
    <lineage>
        <taxon>Eukaryota</taxon>
        <taxon>Metazoa</taxon>
        <taxon>Ecdysozoa</taxon>
        <taxon>Scalidophora</taxon>
        <taxon>Priapulida</taxon>
        <taxon>Priapulimorpha</taxon>
        <taxon>Priapulimorphida</taxon>
        <taxon>Priapulidae</taxon>
        <taxon>Priapulus</taxon>
    </lineage>
</organism>
<keyword evidence="2" id="KW-0479">Metal-binding</keyword>
<name>A0ABM1DP92_PRICU</name>
<dbReference type="PANTHER" id="PTHR20883:SF15">
    <property type="entry name" value="PHYTANOYL-COA DIOXYGENASE DOMAIN-CONTAINING PROTEIN 1"/>
    <property type="match status" value="1"/>
</dbReference>
<comment type="similarity">
    <text evidence="4">Belongs to the PhyH family. PHYHD1 subfamily.</text>
</comment>
<dbReference type="GeneID" id="106804887"/>
<evidence type="ECO:0000256" key="3">
    <source>
        <dbReference type="ARBA" id="ARBA00023004"/>
    </source>
</evidence>
<dbReference type="SUPFAM" id="SSF51197">
    <property type="entry name" value="Clavaminate synthase-like"/>
    <property type="match status" value="1"/>
</dbReference>
<evidence type="ECO:0000256" key="2">
    <source>
        <dbReference type="ARBA" id="ARBA00022723"/>
    </source>
</evidence>
<dbReference type="RefSeq" id="XP_014661763.1">
    <property type="nucleotide sequence ID" value="XM_014806277.1"/>
</dbReference>
<reference evidence="6" key="1">
    <citation type="submission" date="2025-08" db="UniProtKB">
        <authorList>
            <consortium name="RefSeq"/>
        </authorList>
    </citation>
    <scope>IDENTIFICATION</scope>
</reference>
<comment type="cofactor">
    <cofactor evidence="1">
        <name>Fe cation</name>
        <dbReference type="ChEBI" id="CHEBI:24875"/>
    </cofactor>
</comment>
<evidence type="ECO:0000256" key="4">
    <source>
        <dbReference type="ARBA" id="ARBA00038356"/>
    </source>
</evidence>
<dbReference type="Proteomes" id="UP000695022">
    <property type="component" value="Unplaced"/>
</dbReference>
<accession>A0ABM1DP92</accession>
<evidence type="ECO:0000313" key="5">
    <source>
        <dbReference type="Proteomes" id="UP000695022"/>
    </source>
</evidence>
<dbReference type="Pfam" id="PF05721">
    <property type="entry name" value="PhyH"/>
    <property type="match status" value="1"/>
</dbReference>
<dbReference type="Gene3D" id="2.60.120.620">
    <property type="entry name" value="q2cbj1_9rhob like domain"/>
    <property type="match status" value="1"/>
</dbReference>
<evidence type="ECO:0000313" key="6">
    <source>
        <dbReference type="RefSeq" id="XP_014661763.1"/>
    </source>
</evidence>